<reference evidence="1 2" key="1">
    <citation type="submission" date="2019-12" db="EMBL/GenBank/DDBJ databases">
        <authorList>
            <person name="Huq M.A."/>
        </authorList>
    </citation>
    <scope>NUCLEOTIDE SEQUENCE [LARGE SCALE GENOMIC DNA]</scope>
    <source>
        <strain evidence="1 2">MAH-25</strain>
    </source>
</reference>
<keyword evidence="2" id="KW-1185">Reference proteome</keyword>
<gene>
    <name evidence="1" type="ORF">GON04_16505</name>
</gene>
<evidence type="ECO:0000313" key="1">
    <source>
        <dbReference type="EMBL" id="MVQ31063.1"/>
    </source>
</evidence>
<comment type="caution">
    <text evidence="1">The sequence shown here is derived from an EMBL/GenBank/DDBJ whole genome shotgun (WGS) entry which is preliminary data.</text>
</comment>
<accession>A0A6N8IYJ2</accession>
<evidence type="ECO:0000313" key="2">
    <source>
        <dbReference type="Proteomes" id="UP000469385"/>
    </source>
</evidence>
<dbReference type="Proteomes" id="UP000469385">
    <property type="component" value="Unassembled WGS sequence"/>
</dbReference>
<organism evidence="1 2">
    <name type="scientific">Ramlibacter pinisoli</name>
    <dbReference type="NCBI Taxonomy" id="2682844"/>
    <lineage>
        <taxon>Bacteria</taxon>
        <taxon>Pseudomonadati</taxon>
        <taxon>Pseudomonadota</taxon>
        <taxon>Betaproteobacteria</taxon>
        <taxon>Burkholderiales</taxon>
        <taxon>Comamonadaceae</taxon>
        <taxon>Ramlibacter</taxon>
    </lineage>
</organism>
<name>A0A6N8IYJ2_9BURK</name>
<dbReference type="RefSeq" id="WP_157399154.1">
    <property type="nucleotide sequence ID" value="NZ_WSEL01000009.1"/>
</dbReference>
<sequence length="192" mass="21104">MDRRLLLAALACLPAARLRAQDEAQRPRLKISARQLHESLSARFPVRMGVPGLLALEVSAPSLHLLPSRNRLGAGLQLQATGRQLQPMPPGELDVVFALRYEPSDRSIRAFNPEVLDVAWPGLPPEILPTLRGMLPAMAREAVGEVVLHKFSDRDLALADTMGVEPRELTVLDDGLLVVFGDKRPPRPPAER</sequence>
<proteinExistence type="predicted"/>
<protein>
    <submittedName>
        <fullName evidence="1">DUF1439 domain-containing protein</fullName>
    </submittedName>
</protein>
<dbReference type="AlphaFoldDB" id="A0A6N8IYJ2"/>
<dbReference type="EMBL" id="WSEL01000009">
    <property type="protein sequence ID" value="MVQ31063.1"/>
    <property type="molecule type" value="Genomic_DNA"/>
</dbReference>